<evidence type="ECO:0000256" key="1">
    <source>
        <dbReference type="SAM" id="MobiDB-lite"/>
    </source>
</evidence>
<accession>A0A2L2YHK8</accession>
<organism evidence="3">
    <name type="scientific">Parasteatoda tepidariorum</name>
    <name type="common">Common house spider</name>
    <name type="synonym">Achaearanea tepidariorum</name>
    <dbReference type="NCBI Taxonomy" id="114398"/>
    <lineage>
        <taxon>Eukaryota</taxon>
        <taxon>Metazoa</taxon>
        <taxon>Ecdysozoa</taxon>
        <taxon>Arthropoda</taxon>
        <taxon>Chelicerata</taxon>
        <taxon>Arachnida</taxon>
        <taxon>Araneae</taxon>
        <taxon>Araneomorphae</taxon>
        <taxon>Entelegynae</taxon>
        <taxon>Araneoidea</taxon>
        <taxon>Theridiidae</taxon>
        <taxon>Parasteatoda</taxon>
    </lineage>
</organism>
<evidence type="ECO:0000313" key="3">
    <source>
        <dbReference type="EMBL" id="LAA07636.1"/>
    </source>
</evidence>
<sequence>MNWHLSVILLSEIIVYTVFFQSTLGYELFDGEHPHGLHPVLRNENKGYLSLLEDPSSSGVLSYVRPGRRMLKLPQTLIPYPRTGRVTDEDYDFTYIPDYSWSTSQETDLLDSVPKFTARLGRKKRSLSDDDSEHNGKKESQNRHELAKAILDEFEEFEPDYYYRQSRRPSSRSRNSFVPRVGKRVSNEDYEETEDKRAAAFTPRIGRAALIPRIGRNDPRFKVKSRGAFIPRIGRRASLMPRIGKSQEHHGESEIN</sequence>
<dbReference type="EMBL" id="IAAA01021559">
    <property type="protein sequence ID" value="LAA07636.1"/>
    <property type="molecule type" value="mRNA"/>
</dbReference>
<feature type="chain" id="PRO_5014831001" evidence="2">
    <location>
        <begin position="26"/>
        <end position="256"/>
    </location>
</feature>
<name>A0A2L2YHK8_PARTP</name>
<keyword evidence="2" id="KW-0732">Signal</keyword>
<evidence type="ECO:0000256" key="2">
    <source>
        <dbReference type="SAM" id="SignalP"/>
    </source>
</evidence>
<feature type="compositionally biased region" description="Basic and acidic residues" evidence="1">
    <location>
        <begin position="133"/>
        <end position="144"/>
    </location>
</feature>
<protein>
    <submittedName>
        <fullName evidence="3">Uncharacterized protein</fullName>
    </submittedName>
</protein>
<dbReference type="OrthoDB" id="6424205at2759"/>
<feature type="signal peptide" evidence="2">
    <location>
        <begin position="1"/>
        <end position="25"/>
    </location>
</feature>
<feature type="region of interest" description="Disordered" evidence="1">
    <location>
        <begin position="121"/>
        <end position="144"/>
    </location>
</feature>
<proteinExistence type="evidence at transcript level"/>
<reference evidence="3" key="1">
    <citation type="journal article" date="2016" name="Mol. Ecol. Resour.">
        <title>Evaluation of the impact of RNA preservation methods of spiders for de novo transcriptome assembly.</title>
        <authorList>
            <person name="Kono N."/>
            <person name="Nakamura H."/>
            <person name="Ito Y."/>
            <person name="Tomita M."/>
            <person name="Arakawa K."/>
        </authorList>
    </citation>
    <scope>NUCLEOTIDE SEQUENCE</scope>
    <source>
        <tissue evidence="3">Whole body</tissue>
    </source>
</reference>
<dbReference type="AlphaFoldDB" id="A0A2L2YHK8"/>